<dbReference type="EMBL" id="BKCP01000003">
    <property type="protein sequence ID" value="GER25389.1"/>
    <property type="molecule type" value="Genomic_DNA"/>
</dbReference>
<dbReference type="Proteomes" id="UP000325081">
    <property type="component" value="Unassembled WGS sequence"/>
</dbReference>
<name>A0A5A7NXZ9_STRAF</name>
<accession>A0A5A7NXZ9</accession>
<comment type="caution">
    <text evidence="1">The sequence shown here is derived from an EMBL/GenBank/DDBJ whole genome shotgun (WGS) entry which is preliminary data.</text>
</comment>
<keyword evidence="1" id="KW-0808">Transferase</keyword>
<reference evidence="2" key="1">
    <citation type="journal article" date="2019" name="Curr. Biol.">
        <title>Genome Sequence of Striga asiatica Provides Insight into the Evolution of Plant Parasitism.</title>
        <authorList>
            <person name="Yoshida S."/>
            <person name="Kim S."/>
            <person name="Wafula E.K."/>
            <person name="Tanskanen J."/>
            <person name="Kim Y.M."/>
            <person name="Honaas L."/>
            <person name="Yang Z."/>
            <person name="Spallek T."/>
            <person name="Conn C.E."/>
            <person name="Ichihashi Y."/>
            <person name="Cheong K."/>
            <person name="Cui S."/>
            <person name="Der J.P."/>
            <person name="Gundlach H."/>
            <person name="Jiao Y."/>
            <person name="Hori C."/>
            <person name="Ishida J.K."/>
            <person name="Kasahara H."/>
            <person name="Kiba T."/>
            <person name="Kim M.S."/>
            <person name="Koo N."/>
            <person name="Laohavisit A."/>
            <person name="Lee Y.H."/>
            <person name="Lumba S."/>
            <person name="McCourt P."/>
            <person name="Mortimer J.C."/>
            <person name="Mutuku J.M."/>
            <person name="Nomura T."/>
            <person name="Sasaki-Sekimoto Y."/>
            <person name="Seto Y."/>
            <person name="Wang Y."/>
            <person name="Wakatake T."/>
            <person name="Sakakibara H."/>
            <person name="Demura T."/>
            <person name="Yamaguchi S."/>
            <person name="Yoneyama K."/>
            <person name="Manabe R.I."/>
            <person name="Nelson D.C."/>
            <person name="Schulman A.H."/>
            <person name="Timko M.P."/>
            <person name="dePamphilis C.W."/>
            <person name="Choi D."/>
            <person name="Shirasu K."/>
        </authorList>
    </citation>
    <scope>NUCLEOTIDE SEQUENCE [LARGE SCALE GENOMIC DNA]</scope>
    <source>
        <strain evidence="2">cv. UVA1</strain>
    </source>
</reference>
<evidence type="ECO:0000313" key="2">
    <source>
        <dbReference type="Proteomes" id="UP000325081"/>
    </source>
</evidence>
<keyword evidence="1" id="KW-0548">Nucleotidyltransferase</keyword>
<dbReference type="AlphaFoldDB" id="A0A5A7NXZ9"/>
<dbReference type="GO" id="GO:0016779">
    <property type="term" value="F:nucleotidyltransferase activity"/>
    <property type="evidence" value="ECO:0007669"/>
    <property type="project" value="UniProtKB-KW"/>
</dbReference>
<gene>
    <name evidence="1" type="ORF">STAS_00962</name>
</gene>
<organism evidence="1 2">
    <name type="scientific">Striga asiatica</name>
    <name type="common">Asiatic witchweed</name>
    <name type="synonym">Buchnera asiatica</name>
    <dbReference type="NCBI Taxonomy" id="4170"/>
    <lineage>
        <taxon>Eukaryota</taxon>
        <taxon>Viridiplantae</taxon>
        <taxon>Streptophyta</taxon>
        <taxon>Embryophyta</taxon>
        <taxon>Tracheophyta</taxon>
        <taxon>Spermatophyta</taxon>
        <taxon>Magnoliopsida</taxon>
        <taxon>eudicotyledons</taxon>
        <taxon>Gunneridae</taxon>
        <taxon>Pentapetalae</taxon>
        <taxon>asterids</taxon>
        <taxon>lamiids</taxon>
        <taxon>Lamiales</taxon>
        <taxon>Orobanchaceae</taxon>
        <taxon>Buchnereae</taxon>
        <taxon>Striga</taxon>
    </lineage>
</organism>
<evidence type="ECO:0000313" key="1">
    <source>
        <dbReference type="EMBL" id="GER25389.1"/>
    </source>
</evidence>
<protein>
    <submittedName>
        <fullName evidence="1">Glucose-1-phosphate adenylyltransferase</fullName>
    </submittedName>
</protein>
<proteinExistence type="predicted"/>
<sequence>MKERFDKIIHDNWFFPTNTNYSDALSGTELSTYGIIETSCVPAGHQHQLVDTVDNIISTTQRSNAFVNLGCEHNEVIRAEFIYFPRGFSRNYRSIPEILDKVHEQKPDLVVVVLVVGIHRKTPWHMCLGFNMRRSRIQG</sequence>
<keyword evidence="2" id="KW-1185">Reference proteome</keyword>